<dbReference type="GO" id="GO:0005886">
    <property type="term" value="C:plasma membrane"/>
    <property type="evidence" value="ECO:0007669"/>
    <property type="project" value="UniProtKB-SubCell"/>
</dbReference>
<dbReference type="InterPro" id="IPR016940">
    <property type="entry name" value="ComGC"/>
</dbReference>
<evidence type="ECO:0000256" key="4">
    <source>
        <dbReference type="ARBA" id="ARBA00022481"/>
    </source>
</evidence>
<dbReference type="GO" id="GO:0030420">
    <property type="term" value="P:establishment of competence for transformation"/>
    <property type="evidence" value="ECO:0007669"/>
    <property type="project" value="UniProtKB-KW"/>
</dbReference>
<dbReference type="SUPFAM" id="SSF54523">
    <property type="entry name" value="Pili subunits"/>
    <property type="match status" value="1"/>
</dbReference>
<dbReference type="RefSeq" id="WP_054646291.1">
    <property type="nucleotide sequence ID" value="NZ_FUXS01000001.1"/>
</dbReference>
<organism evidence="11 12">
    <name type="scientific">Fructilactobacillus lindneri DSM 20690 = JCM 11027</name>
    <dbReference type="NCBI Taxonomy" id="1122148"/>
    <lineage>
        <taxon>Bacteria</taxon>
        <taxon>Bacillati</taxon>
        <taxon>Bacillota</taxon>
        <taxon>Bacilli</taxon>
        <taxon>Lactobacillales</taxon>
        <taxon>Lactobacillaceae</taxon>
        <taxon>Fructilactobacillus</taxon>
    </lineage>
</organism>
<accession>A0A0R2JX26</accession>
<dbReference type="NCBIfam" id="NF040999">
    <property type="entry name" value="pilin_ComGC"/>
    <property type="match status" value="1"/>
</dbReference>
<evidence type="ECO:0000256" key="1">
    <source>
        <dbReference type="ARBA" id="ARBA00004162"/>
    </source>
</evidence>
<evidence type="ECO:0000256" key="10">
    <source>
        <dbReference type="SAM" id="Phobius"/>
    </source>
</evidence>
<dbReference type="AlphaFoldDB" id="A0A0R2JX26"/>
<dbReference type="Proteomes" id="UP000051565">
    <property type="component" value="Unassembled WGS sequence"/>
</dbReference>
<keyword evidence="12" id="KW-1185">Reference proteome</keyword>
<proteinExistence type="inferred from homology"/>
<evidence type="ECO:0000313" key="12">
    <source>
        <dbReference type="Proteomes" id="UP000051565"/>
    </source>
</evidence>
<dbReference type="GO" id="GO:0009986">
    <property type="term" value="C:cell surface"/>
    <property type="evidence" value="ECO:0007669"/>
    <property type="project" value="UniProtKB-SubCell"/>
</dbReference>
<evidence type="ECO:0000313" key="11">
    <source>
        <dbReference type="EMBL" id="KRN79146.1"/>
    </source>
</evidence>
<dbReference type="Gene3D" id="3.30.700.10">
    <property type="entry name" value="Glycoprotein, Type 4 Pilin"/>
    <property type="match status" value="1"/>
</dbReference>
<dbReference type="PIRSF" id="PIRSF029928">
    <property type="entry name" value="Late_competence_ComGC"/>
    <property type="match status" value="1"/>
</dbReference>
<evidence type="ECO:0000256" key="3">
    <source>
        <dbReference type="ARBA" id="ARBA00022475"/>
    </source>
</evidence>
<comment type="caution">
    <text evidence="11">The sequence shown here is derived from an EMBL/GenBank/DDBJ whole genome shotgun (WGS) entry which is preliminary data.</text>
</comment>
<keyword evidence="8" id="KW-0178">Competence</keyword>
<evidence type="ECO:0000256" key="2">
    <source>
        <dbReference type="ARBA" id="ARBA00004241"/>
    </source>
</evidence>
<dbReference type="Pfam" id="PF07963">
    <property type="entry name" value="N_methyl"/>
    <property type="match status" value="1"/>
</dbReference>
<evidence type="ECO:0000256" key="8">
    <source>
        <dbReference type="ARBA" id="ARBA00023287"/>
    </source>
</evidence>
<dbReference type="STRING" id="53444.AYR59_06260"/>
<feature type="transmembrane region" description="Helical" evidence="10">
    <location>
        <begin position="6"/>
        <end position="26"/>
    </location>
</feature>
<comment type="similarity">
    <text evidence="9">Belongs to the ComGC family.</text>
</comment>
<evidence type="ECO:0000256" key="7">
    <source>
        <dbReference type="ARBA" id="ARBA00023136"/>
    </source>
</evidence>
<dbReference type="InterPro" id="IPR045584">
    <property type="entry name" value="Pilin-like"/>
</dbReference>
<sequence>MKRKGFTLIEMTVVLFIISLLILIIIPNLGAQKKHANSVHGSAMVSVVQTQIDSYHDETGDNNVSMNKLVASNYLTDKQAKQANDEKIIIQDNQASQK</sequence>
<dbReference type="GeneID" id="61250441"/>
<dbReference type="InterPro" id="IPR012902">
    <property type="entry name" value="N_methyl_site"/>
</dbReference>
<gene>
    <name evidence="11" type="ORF">IV52_GL000552</name>
</gene>
<keyword evidence="4" id="KW-0488">Methylation</keyword>
<name>A0A0R2JX26_9LACO</name>
<dbReference type="PATRIC" id="fig|1122148.6.peg.572"/>
<protein>
    <recommendedName>
        <fullName evidence="13">ComG operon protein 3</fullName>
    </recommendedName>
</protein>
<keyword evidence="3" id="KW-1003">Cell membrane</keyword>
<comment type="subcellular location">
    <subcellularLocation>
        <location evidence="1">Cell membrane</location>
        <topology evidence="1">Single-pass membrane protein</topology>
    </subcellularLocation>
    <subcellularLocation>
        <location evidence="2">Cell surface</location>
    </subcellularLocation>
</comment>
<dbReference type="NCBIfam" id="TIGR02532">
    <property type="entry name" value="IV_pilin_GFxxxE"/>
    <property type="match status" value="1"/>
</dbReference>
<evidence type="ECO:0000256" key="9">
    <source>
        <dbReference type="ARBA" id="ARBA00043982"/>
    </source>
</evidence>
<dbReference type="OrthoDB" id="2248894at2"/>
<dbReference type="PROSITE" id="PS00409">
    <property type="entry name" value="PROKAR_NTER_METHYL"/>
    <property type="match status" value="1"/>
</dbReference>
<keyword evidence="6 10" id="KW-1133">Transmembrane helix</keyword>
<reference evidence="11 12" key="1">
    <citation type="journal article" date="2015" name="Genome Announc.">
        <title>Expanding the biotechnology potential of lactobacilli through comparative genomics of 213 strains and associated genera.</title>
        <authorList>
            <person name="Sun Z."/>
            <person name="Harris H.M."/>
            <person name="McCann A."/>
            <person name="Guo C."/>
            <person name="Argimon S."/>
            <person name="Zhang W."/>
            <person name="Yang X."/>
            <person name="Jeffery I.B."/>
            <person name="Cooney J.C."/>
            <person name="Kagawa T.F."/>
            <person name="Liu W."/>
            <person name="Song Y."/>
            <person name="Salvetti E."/>
            <person name="Wrobel A."/>
            <person name="Rasinkangas P."/>
            <person name="Parkhill J."/>
            <person name="Rea M.C."/>
            <person name="O'Sullivan O."/>
            <person name="Ritari J."/>
            <person name="Douillard F.P."/>
            <person name="Paul Ross R."/>
            <person name="Yang R."/>
            <person name="Briner A.E."/>
            <person name="Felis G.E."/>
            <person name="de Vos W.M."/>
            <person name="Barrangou R."/>
            <person name="Klaenhammer T.R."/>
            <person name="Caufield P.W."/>
            <person name="Cui Y."/>
            <person name="Zhang H."/>
            <person name="O'Toole P.W."/>
        </authorList>
    </citation>
    <scope>NUCLEOTIDE SEQUENCE [LARGE SCALE GENOMIC DNA]</scope>
    <source>
        <strain evidence="11 12">DSM 20690</strain>
    </source>
</reference>
<keyword evidence="5 10" id="KW-0812">Transmembrane</keyword>
<dbReference type="EMBL" id="JQBT01000032">
    <property type="protein sequence ID" value="KRN79146.1"/>
    <property type="molecule type" value="Genomic_DNA"/>
</dbReference>
<keyword evidence="7 10" id="KW-0472">Membrane</keyword>
<evidence type="ECO:0000256" key="5">
    <source>
        <dbReference type="ARBA" id="ARBA00022692"/>
    </source>
</evidence>
<evidence type="ECO:0008006" key="13">
    <source>
        <dbReference type="Google" id="ProtNLM"/>
    </source>
</evidence>
<evidence type="ECO:0000256" key="6">
    <source>
        <dbReference type="ARBA" id="ARBA00022989"/>
    </source>
</evidence>